<reference evidence="1 2" key="1">
    <citation type="submission" date="2018-04" db="EMBL/GenBank/DDBJ databases">
        <title>Draft genome sequence of Pseudomonas syringae pv. actinidiae biovar 1 strains isolated from kiwifruit in Kagawa prefecture.</title>
        <authorList>
            <person name="Tabuchi M."/>
            <person name="Saito M."/>
            <person name="Fujiwara S."/>
            <person name="Sasa N."/>
            <person name="Akimitsu K."/>
            <person name="Gomi K."/>
            <person name="Konishi-Sugita S."/>
            <person name="Hamano K."/>
            <person name="Kataoka I."/>
        </authorList>
    </citation>
    <scope>NUCLEOTIDE SEQUENCE [LARGE SCALE GENOMIC DNA]</scope>
    <source>
        <strain evidence="1 2">MAFF212206</strain>
    </source>
</reference>
<dbReference type="Proteomes" id="UP000247480">
    <property type="component" value="Unassembled WGS sequence"/>
</dbReference>
<name>A0A2V0Q6G7_PSESF</name>
<gene>
    <name evidence="1" type="ORF">KPSA1_01765</name>
</gene>
<organism evidence="1 2">
    <name type="scientific">Pseudomonas syringae pv. actinidiae</name>
    <dbReference type="NCBI Taxonomy" id="103796"/>
    <lineage>
        <taxon>Bacteria</taxon>
        <taxon>Pseudomonadati</taxon>
        <taxon>Pseudomonadota</taxon>
        <taxon>Gammaproteobacteria</taxon>
        <taxon>Pseudomonadales</taxon>
        <taxon>Pseudomonadaceae</taxon>
        <taxon>Pseudomonas</taxon>
        <taxon>Pseudomonas syringae</taxon>
    </lineage>
</organism>
<protein>
    <submittedName>
        <fullName evidence="1">Molecular chaperone</fullName>
    </submittedName>
</protein>
<comment type="caution">
    <text evidence="1">The sequence shown here is derived from an EMBL/GenBank/DDBJ whole genome shotgun (WGS) entry which is preliminary data.</text>
</comment>
<sequence length="40" mass="4434">MNRHTAAKLIHNCWGKNQQSVLGQFSIGRVGQFSISANSF</sequence>
<accession>A0A2V0Q6G7</accession>
<proteinExistence type="predicted"/>
<evidence type="ECO:0000313" key="1">
    <source>
        <dbReference type="EMBL" id="GBH08393.1"/>
    </source>
</evidence>
<dbReference type="AlphaFoldDB" id="A0A2V0Q6G7"/>
<dbReference type="EMBL" id="BGJZ01000089">
    <property type="protein sequence ID" value="GBH08393.1"/>
    <property type="molecule type" value="Genomic_DNA"/>
</dbReference>
<evidence type="ECO:0000313" key="2">
    <source>
        <dbReference type="Proteomes" id="UP000247480"/>
    </source>
</evidence>